<dbReference type="Proteomes" id="UP000886653">
    <property type="component" value="Unassembled WGS sequence"/>
</dbReference>
<feature type="compositionally biased region" description="Polar residues" evidence="1">
    <location>
        <begin position="81"/>
        <end position="97"/>
    </location>
</feature>
<dbReference type="EMBL" id="MU167486">
    <property type="protein sequence ID" value="KAG0140027.1"/>
    <property type="molecule type" value="Genomic_DNA"/>
</dbReference>
<comment type="caution">
    <text evidence="2">The sequence shown here is derived from an EMBL/GenBank/DDBJ whole genome shotgun (WGS) entry which is preliminary data.</text>
</comment>
<feature type="region of interest" description="Disordered" evidence="1">
    <location>
        <begin position="81"/>
        <end position="117"/>
    </location>
</feature>
<evidence type="ECO:0000313" key="2">
    <source>
        <dbReference type="EMBL" id="KAG0140027.1"/>
    </source>
</evidence>
<sequence length="633" mass="71392">MNLLANDSPKVTQILENSSLPRSGDTSNALFFGDSNMNDNSWADFSDCNLHLTRSPCSNDEWSRTQERIGNQDLQQASPTLLQKHSPSPEDQTQSPLNHLRPQLTVPSPLHEGTLEPFSGETREANFYGSHESLAAFGNQGPSAAKQTTVLQREGTPDELQDHLEGHLEMFTNTYQGLNENLNGALLVPINHATIAAGEIPFSRHNFRSINNALNKGVLLPSEFLSNDDAHANPAIFPPSHIVSEGSTSQVTPFIRLSSHGDTSQAYPSTFPLSKGVDEILSFGHPQKSLANVERGVTGSSNLDPKLMSPEDHLANTLYQNHAHKKARVSTSYGLHSSFLHKHHDQVEGNILNNSEGQPDNYVQSNKVPETKEPFIVDQPIRWSFLAQLKTIENPQESYDLASAFPLSHHRKKFWFLARSEEFKTHLVELTPAINKLHIFLKACKKSMTRVTGKVQAMIESRIERSFMSFFLMLERTVWYLAVGNLSKEGHGGEDDLSIDSLYYWWENCWNGVRTLKLNRENSITKFLQLLSKEPKPAEVLETWYTTMWFDSITAQCAAWLVIKWMEKGAPHWFKVLKEKLEPVKISDARGGNNNLAEKLVKGLQQENKLGFEVETNDSRREGKIRLEKQYQI</sequence>
<evidence type="ECO:0000256" key="1">
    <source>
        <dbReference type="SAM" id="MobiDB-lite"/>
    </source>
</evidence>
<name>A0A9P6N958_9BASI</name>
<reference evidence="2" key="1">
    <citation type="submission" date="2013-11" db="EMBL/GenBank/DDBJ databases">
        <title>Genome sequence of the fusiform rust pathogen reveals effectors for host alternation and coevolution with pine.</title>
        <authorList>
            <consortium name="DOE Joint Genome Institute"/>
            <person name="Smith K."/>
            <person name="Pendleton A."/>
            <person name="Kubisiak T."/>
            <person name="Anderson C."/>
            <person name="Salamov A."/>
            <person name="Aerts A."/>
            <person name="Riley R."/>
            <person name="Clum A."/>
            <person name="Lindquist E."/>
            <person name="Ence D."/>
            <person name="Campbell M."/>
            <person name="Kronenberg Z."/>
            <person name="Feau N."/>
            <person name="Dhillon B."/>
            <person name="Hamelin R."/>
            <person name="Burleigh J."/>
            <person name="Smith J."/>
            <person name="Yandell M."/>
            <person name="Nelson C."/>
            <person name="Grigoriev I."/>
            <person name="Davis J."/>
        </authorList>
    </citation>
    <scope>NUCLEOTIDE SEQUENCE</scope>
    <source>
        <strain evidence="2">G11</strain>
    </source>
</reference>
<keyword evidence="3" id="KW-1185">Reference proteome</keyword>
<proteinExistence type="predicted"/>
<dbReference type="AlphaFoldDB" id="A0A9P6N958"/>
<accession>A0A9P6N958</accession>
<protein>
    <submittedName>
        <fullName evidence="2">Uncharacterized protein</fullName>
    </submittedName>
</protein>
<evidence type="ECO:0000313" key="3">
    <source>
        <dbReference type="Proteomes" id="UP000886653"/>
    </source>
</evidence>
<organism evidence="2 3">
    <name type="scientific">Cronartium quercuum f. sp. fusiforme G11</name>
    <dbReference type="NCBI Taxonomy" id="708437"/>
    <lineage>
        <taxon>Eukaryota</taxon>
        <taxon>Fungi</taxon>
        <taxon>Dikarya</taxon>
        <taxon>Basidiomycota</taxon>
        <taxon>Pucciniomycotina</taxon>
        <taxon>Pucciniomycetes</taxon>
        <taxon>Pucciniales</taxon>
        <taxon>Coleosporiaceae</taxon>
        <taxon>Cronartium</taxon>
    </lineage>
</organism>
<gene>
    <name evidence="2" type="ORF">CROQUDRAFT_111346</name>
</gene>